<dbReference type="InterPro" id="IPR004843">
    <property type="entry name" value="Calcineurin-like_PHP"/>
</dbReference>
<proteinExistence type="predicted"/>
<dbReference type="Gene3D" id="3.60.21.10">
    <property type="match status" value="1"/>
</dbReference>
<comment type="caution">
    <text evidence="3">The sequence shown here is derived from an EMBL/GenBank/DDBJ whole genome shotgun (WGS) entry which is preliminary data.</text>
</comment>
<sequence length="384" mass="43874">MVNETLIVKTFLSFVLALYTGLSLLSLFNQKNRVTFRKRKLFWCLILLASLSFVLVKVMPFSVYWIPLFGYSLFALLLCLFFSCIIFDLFFIGYKLLKQHPLEKTFAVRSSFFGCVILLLIVGLYAANYPSITYYHVKINKPAQVKQLRIVQLTDIHISELTSVNYIKTMVERVNQLKPDYIVITGDTLDKRLKPFVNKQMPSLFAQLKSTYGTIIIFGNHEHYGVQDEENNHEQAIIQAFEAGNMTVLKDNVLFLPQTGIYMIGRDDNSIGGYGRHRASLNSLLAQVNQEQPVILLDHQPLELDKAADLGVDILFSGHTHGGQIFPFTLLVKLKYENSWGIMQKQRANHYFTSIVSSGYGLWGPPIRIMSRAEIVVTDIHFNE</sequence>
<keyword evidence="1" id="KW-0812">Transmembrane</keyword>
<feature type="transmembrane region" description="Helical" evidence="1">
    <location>
        <begin position="41"/>
        <end position="66"/>
    </location>
</feature>
<dbReference type="CDD" id="cd07385">
    <property type="entry name" value="MPP_YkuE_C"/>
    <property type="match status" value="1"/>
</dbReference>
<reference evidence="3 4" key="1">
    <citation type="journal article" date="2014" name="Appl. Environ. Microbiol.">
        <title>Genomic features of a bumble bee symbiont reflect its host environment.</title>
        <authorList>
            <person name="Martinson V.G."/>
            <person name="Magoc T."/>
            <person name="Koch H."/>
            <person name="Salzberg S.L."/>
            <person name="Moran N.A."/>
        </authorList>
    </citation>
    <scope>NUCLEOTIDE SEQUENCE [LARGE SCALE GENOMIC DNA]</scope>
    <source>
        <strain evidence="3 4">Bimp</strain>
    </source>
</reference>
<organism evidence="3 4">
    <name type="scientific">Candidatus Schmidhempelia bombi str. Bimp</name>
    <dbReference type="NCBI Taxonomy" id="1387197"/>
    <lineage>
        <taxon>Bacteria</taxon>
        <taxon>Pseudomonadati</taxon>
        <taxon>Pseudomonadota</taxon>
        <taxon>Gammaproteobacteria</taxon>
        <taxon>Orbales</taxon>
        <taxon>Orbaceae</taxon>
        <taxon>Candidatus Schmidhempelia</taxon>
    </lineage>
</organism>
<dbReference type="PANTHER" id="PTHR31302:SF0">
    <property type="entry name" value="TRANSMEMBRANE PROTEIN WITH METALLOPHOSPHOESTERASE DOMAIN"/>
    <property type="match status" value="1"/>
</dbReference>
<dbReference type="SUPFAM" id="SSF56300">
    <property type="entry name" value="Metallo-dependent phosphatases"/>
    <property type="match status" value="1"/>
</dbReference>
<feature type="transmembrane region" description="Helical" evidence="1">
    <location>
        <begin position="72"/>
        <end position="94"/>
    </location>
</feature>
<dbReference type="Proteomes" id="UP000506160">
    <property type="component" value="Unassembled WGS sequence"/>
</dbReference>
<name>A0AB94ICW4_9GAMM</name>
<keyword evidence="4" id="KW-1185">Reference proteome</keyword>
<feature type="domain" description="Calcineurin-like phosphoesterase" evidence="2">
    <location>
        <begin position="148"/>
        <end position="322"/>
    </location>
</feature>
<dbReference type="EMBL" id="AWGA01000047">
    <property type="protein sequence ID" value="TEA27264.1"/>
    <property type="molecule type" value="Genomic_DNA"/>
</dbReference>
<evidence type="ECO:0000256" key="1">
    <source>
        <dbReference type="SAM" id="Phobius"/>
    </source>
</evidence>
<keyword evidence="1" id="KW-0472">Membrane</keyword>
<evidence type="ECO:0000313" key="4">
    <source>
        <dbReference type="Proteomes" id="UP000506160"/>
    </source>
</evidence>
<dbReference type="Pfam" id="PF00149">
    <property type="entry name" value="Metallophos"/>
    <property type="match status" value="1"/>
</dbReference>
<protein>
    <submittedName>
        <fullName evidence="3">Metallophosphoesterase</fullName>
    </submittedName>
</protein>
<dbReference type="AlphaFoldDB" id="A0AB94ICW4"/>
<dbReference type="PANTHER" id="PTHR31302">
    <property type="entry name" value="TRANSMEMBRANE PROTEIN WITH METALLOPHOSPHOESTERASE DOMAIN-RELATED"/>
    <property type="match status" value="1"/>
</dbReference>
<evidence type="ECO:0000313" key="3">
    <source>
        <dbReference type="EMBL" id="TEA27264.1"/>
    </source>
</evidence>
<feature type="transmembrane region" description="Helical" evidence="1">
    <location>
        <begin position="106"/>
        <end position="127"/>
    </location>
</feature>
<accession>A0AB94ICW4</accession>
<dbReference type="GO" id="GO:0016787">
    <property type="term" value="F:hydrolase activity"/>
    <property type="evidence" value="ECO:0007669"/>
    <property type="project" value="InterPro"/>
</dbReference>
<gene>
    <name evidence="3" type="ORF">O970_04565</name>
</gene>
<dbReference type="InterPro" id="IPR029052">
    <property type="entry name" value="Metallo-depent_PP-like"/>
</dbReference>
<evidence type="ECO:0000259" key="2">
    <source>
        <dbReference type="Pfam" id="PF00149"/>
    </source>
</evidence>
<dbReference type="InterPro" id="IPR051158">
    <property type="entry name" value="Metallophosphoesterase_sf"/>
</dbReference>
<feature type="transmembrane region" description="Helical" evidence="1">
    <location>
        <begin position="6"/>
        <end position="29"/>
    </location>
</feature>
<keyword evidence="1" id="KW-1133">Transmembrane helix</keyword>